<organism evidence="1 2">
    <name type="scientific">Deinococcus koreensis</name>
    <dbReference type="NCBI Taxonomy" id="2054903"/>
    <lineage>
        <taxon>Bacteria</taxon>
        <taxon>Thermotogati</taxon>
        <taxon>Deinococcota</taxon>
        <taxon>Deinococci</taxon>
        <taxon>Deinococcales</taxon>
        <taxon>Deinococcaceae</taxon>
        <taxon>Deinococcus</taxon>
    </lineage>
</organism>
<evidence type="ECO:0000313" key="2">
    <source>
        <dbReference type="Proteomes" id="UP000236379"/>
    </source>
</evidence>
<evidence type="ECO:0000313" key="1">
    <source>
        <dbReference type="EMBL" id="PNY79248.1"/>
    </source>
</evidence>
<accession>A0A2K3URU7</accession>
<keyword evidence="2" id="KW-1185">Reference proteome</keyword>
<sequence>MVDHQGRTVVTLTMRESGDVTQPGITRELVDWLCARGKLAYLILDFRNEANGLSRFDLTLVLTADDETEGQHAAREVEDVIFDSLGALARRDATRRVMSTLHRSAPFGRVRAKLFACAANIADMFPL</sequence>
<reference evidence="1 2" key="1">
    <citation type="submission" date="2018-01" db="EMBL/GenBank/DDBJ databases">
        <title>Deinococcus koreensis sp. nov., a radiation-resistant bacterium isolated from river water.</title>
        <authorList>
            <person name="Choi A."/>
        </authorList>
    </citation>
    <scope>NUCLEOTIDE SEQUENCE [LARGE SCALE GENOMIC DNA]</scope>
    <source>
        <strain evidence="1 2">SJW1-2</strain>
    </source>
</reference>
<dbReference type="Proteomes" id="UP000236379">
    <property type="component" value="Unassembled WGS sequence"/>
</dbReference>
<gene>
    <name evidence="1" type="ORF">CVO96_20240</name>
</gene>
<protein>
    <submittedName>
        <fullName evidence="1">Uncharacterized protein</fullName>
    </submittedName>
</protein>
<comment type="caution">
    <text evidence="1">The sequence shown here is derived from an EMBL/GenBank/DDBJ whole genome shotgun (WGS) entry which is preliminary data.</text>
</comment>
<proteinExistence type="predicted"/>
<dbReference type="AlphaFoldDB" id="A0A2K3URU7"/>
<dbReference type="EMBL" id="PPPD01000005">
    <property type="protein sequence ID" value="PNY79248.1"/>
    <property type="molecule type" value="Genomic_DNA"/>
</dbReference>
<name>A0A2K3URU7_9DEIO</name>